<dbReference type="AlphaFoldDB" id="A0A9W9SZX1"/>
<protein>
    <recommendedName>
        <fullName evidence="1">Xylose isomerase-like TIM barrel domain-containing protein</fullName>
    </recommendedName>
</protein>
<dbReference type="Gene3D" id="3.20.20.150">
    <property type="entry name" value="Divalent-metal-dependent TIM barrel enzymes"/>
    <property type="match status" value="1"/>
</dbReference>
<dbReference type="InterPro" id="IPR036237">
    <property type="entry name" value="Xyl_isomerase-like_sf"/>
</dbReference>
<evidence type="ECO:0000259" key="1">
    <source>
        <dbReference type="Pfam" id="PF01261"/>
    </source>
</evidence>
<feature type="domain" description="Xylose isomerase-like TIM barrel" evidence="1">
    <location>
        <begin position="25"/>
        <end position="322"/>
    </location>
</feature>
<reference evidence="2" key="2">
    <citation type="journal article" date="2023" name="IMA Fungus">
        <title>Comparative genomic study of the Penicillium genus elucidates a diverse pangenome and 15 lateral gene transfer events.</title>
        <authorList>
            <person name="Petersen C."/>
            <person name="Sorensen T."/>
            <person name="Nielsen M.R."/>
            <person name="Sondergaard T.E."/>
            <person name="Sorensen J.L."/>
            <person name="Fitzpatrick D.A."/>
            <person name="Frisvad J.C."/>
            <person name="Nielsen K.L."/>
        </authorList>
    </citation>
    <scope>NUCLEOTIDE SEQUENCE</scope>
    <source>
        <strain evidence="2">IBT 15544</strain>
    </source>
</reference>
<dbReference type="InterPro" id="IPR050312">
    <property type="entry name" value="IolE/XylAMocC-like"/>
</dbReference>
<evidence type="ECO:0000313" key="2">
    <source>
        <dbReference type="EMBL" id="KAJ5204036.1"/>
    </source>
</evidence>
<name>A0A9W9SZX1_9EURO</name>
<evidence type="ECO:0000313" key="3">
    <source>
        <dbReference type="Proteomes" id="UP001150904"/>
    </source>
</evidence>
<proteinExistence type="predicted"/>
<dbReference type="Proteomes" id="UP001150904">
    <property type="component" value="Unassembled WGS sequence"/>
</dbReference>
<reference evidence="2" key="1">
    <citation type="submission" date="2022-12" db="EMBL/GenBank/DDBJ databases">
        <authorList>
            <person name="Petersen C."/>
        </authorList>
    </citation>
    <scope>NUCLEOTIDE SEQUENCE</scope>
    <source>
        <strain evidence="2">IBT 15544</strain>
    </source>
</reference>
<dbReference type="PANTHER" id="PTHR12110">
    <property type="entry name" value="HYDROXYPYRUVATE ISOMERASE"/>
    <property type="match status" value="1"/>
</dbReference>
<dbReference type="PANTHER" id="PTHR12110:SF38">
    <property type="entry name" value="DIOXYGENASE, PUTATIVE (AFU_ORTHOLOGUE AFUA_6G00240)-RELATED"/>
    <property type="match status" value="1"/>
</dbReference>
<sequence length="330" mass="37342">MFKNHLAITTSSLGLHPSHTLPEKIQAAASNGFFAVEIIYQEIVVYGASQAPPLTTIAAAHSIGELCLSAKLEVLALNPFKNFEGHHSPLTDRLDSARHWTEIAACLGAKYLQVPSQFDTANSSEDWSQMVKEMRQLSELAASHSISIAYEAVAWGSYIDTWEESLRLVQDVDRPNFGLCLDSFHIAARVWGDCTTERGIREDGDSALQASLDRFVQTCPMERIFYVQLSDGERFVPPLRPEHRFYQADLPSALTWSRNMRLFPLETELGGYFPMQEIGNAWLNRKSWKGVVSMEIFDWRMREEASRRPDENAKRGMESWKKLVAALEQT</sequence>
<dbReference type="OrthoDB" id="5360893at2759"/>
<dbReference type="InterPro" id="IPR013022">
    <property type="entry name" value="Xyl_isomerase-like_TIM-brl"/>
</dbReference>
<comment type="caution">
    <text evidence="2">The sequence shown here is derived from an EMBL/GenBank/DDBJ whole genome shotgun (WGS) entry which is preliminary data.</text>
</comment>
<dbReference type="Pfam" id="PF01261">
    <property type="entry name" value="AP_endonuc_2"/>
    <property type="match status" value="1"/>
</dbReference>
<dbReference type="EMBL" id="JAPQKR010000012">
    <property type="protein sequence ID" value="KAJ5204036.1"/>
    <property type="molecule type" value="Genomic_DNA"/>
</dbReference>
<dbReference type="SUPFAM" id="SSF51658">
    <property type="entry name" value="Xylose isomerase-like"/>
    <property type="match status" value="1"/>
</dbReference>
<organism evidence="2 3">
    <name type="scientific">Penicillium cinerascens</name>
    <dbReference type="NCBI Taxonomy" id="70096"/>
    <lineage>
        <taxon>Eukaryota</taxon>
        <taxon>Fungi</taxon>
        <taxon>Dikarya</taxon>
        <taxon>Ascomycota</taxon>
        <taxon>Pezizomycotina</taxon>
        <taxon>Eurotiomycetes</taxon>
        <taxon>Eurotiomycetidae</taxon>
        <taxon>Eurotiales</taxon>
        <taxon>Aspergillaceae</taxon>
        <taxon>Penicillium</taxon>
    </lineage>
</organism>
<gene>
    <name evidence="2" type="ORF">N7498_004915</name>
</gene>
<accession>A0A9W9SZX1</accession>
<dbReference type="GeneID" id="83179278"/>
<keyword evidence="3" id="KW-1185">Reference proteome</keyword>
<dbReference type="RefSeq" id="XP_058308515.1">
    <property type="nucleotide sequence ID" value="XM_058451977.1"/>
</dbReference>